<evidence type="ECO:0000313" key="5">
    <source>
        <dbReference type="Proteomes" id="UP000245674"/>
    </source>
</evidence>
<accession>A0ABX5LGJ7</accession>
<dbReference type="Gene3D" id="3.40.50.1110">
    <property type="entry name" value="SGNH hydrolase"/>
    <property type="match status" value="1"/>
</dbReference>
<dbReference type="InterPro" id="IPR036514">
    <property type="entry name" value="SGNH_hydro_sf"/>
</dbReference>
<keyword evidence="2" id="KW-0732">Signal</keyword>
<feature type="compositionally biased region" description="Acidic residues" evidence="1">
    <location>
        <begin position="51"/>
        <end position="64"/>
    </location>
</feature>
<evidence type="ECO:0000256" key="2">
    <source>
        <dbReference type="SAM" id="SignalP"/>
    </source>
</evidence>
<feature type="domain" description="SGNH hydrolase-type esterase" evidence="3">
    <location>
        <begin position="92"/>
        <end position="252"/>
    </location>
</feature>
<feature type="signal peptide" evidence="2">
    <location>
        <begin position="1"/>
        <end position="20"/>
    </location>
</feature>
<gene>
    <name evidence="4" type="ORF">B0H03_10288</name>
</gene>
<dbReference type="EMBL" id="QGDV01000002">
    <property type="protein sequence ID" value="PWJ65948.1"/>
    <property type="molecule type" value="Genomic_DNA"/>
</dbReference>
<dbReference type="PROSITE" id="PS51257">
    <property type="entry name" value="PROKAR_LIPOPROTEIN"/>
    <property type="match status" value="1"/>
</dbReference>
<feature type="chain" id="PRO_5047348333" evidence="2">
    <location>
        <begin position="21"/>
        <end position="283"/>
    </location>
</feature>
<evidence type="ECO:0000313" key="4">
    <source>
        <dbReference type="EMBL" id="PWJ65948.1"/>
    </source>
</evidence>
<sequence>MRRRLPAAASMLVVLALGLAACSPPSGITIASSASPGDPLTGTQTPTENDPSAETDPPETDSPEESTPPEKTANPEPLALGGAIPAGSRVTVVGDSIVRGLGVEPEQAWPALIGDDLGWSVTDLGCDGGGFIEPGDCGAAIGDRAEEIAETEPDVIILIASSNDLGWVPEEVASSIPIAVDAITAASPHARLIAVDSVWGPDPRPTDLDEYDAALVESVTAAGGEVLEYPDPLREVGLLAEDNVHPTVEGQKVLADTFVRAAEKAGLAHAVPRDQRATDAPDP</sequence>
<feature type="region of interest" description="Disordered" evidence="1">
    <location>
        <begin position="30"/>
        <end position="83"/>
    </location>
</feature>
<dbReference type="CDD" id="cd00229">
    <property type="entry name" value="SGNH_hydrolase"/>
    <property type="match status" value="1"/>
</dbReference>
<protein>
    <submittedName>
        <fullName evidence="4">GDSL-like lipase/acylhydrolase family protein</fullName>
    </submittedName>
</protein>
<feature type="compositionally biased region" description="Polar residues" evidence="1">
    <location>
        <begin position="30"/>
        <end position="50"/>
    </location>
</feature>
<proteinExistence type="predicted"/>
<dbReference type="Pfam" id="PF13472">
    <property type="entry name" value="Lipase_GDSL_2"/>
    <property type="match status" value="1"/>
</dbReference>
<dbReference type="InterPro" id="IPR013830">
    <property type="entry name" value="SGNH_hydro"/>
</dbReference>
<dbReference type="RefSeq" id="WP_127843911.1">
    <property type="nucleotide sequence ID" value="NZ_QGDV01000002.1"/>
</dbReference>
<name>A0ABX5LGJ7_9MICO</name>
<reference evidence="4 5" key="1">
    <citation type="submission" date="2018-03" db="EMBL/GenBank/DDBJ databases">
        <title>Genomic Encyclopedia of Type Strains, Phase III (KMG-III): the genomes of soil and plant-associated and newly described type strains.</title>
        <authorList>
            <person name="Whitman W."/>
        </authorList>
    </citation>
    <scope>NUCLEOTIDE SEQUENCE [LARGE SCALE GENOMIC DNA]</scope>
    <source>
        <strain evidence="4 5">VKM Ac-1602</strain>
    </source>
</reference>
<dbReference type="Proteomes" id="UP000245674">
    <property type="component" value="Unassembled WGS sequence"/>
</dbReference>
<keyword evidence="5" id="KW-1185">Reference proteome</keyword>
<evidence type="ECO:0000256" key="1">
    <source>
        <dbReference type="SAM" id="MobiDB-lite"/>
    </source>
</evidence>
<comment type="caution">
    <text evidence="4">The sequence shown here is derived from an EMBL/GenBank/DDBJ whole genome shotgun (WGS) entry which is preliminary data.</text>
</comment>
<dbReference type="SUPFAM" id="SSF52266">
    <property type="entry name" value="SGNH hydrolase"/>
    <property type="match status" value="1"/>
</dbReference>
<organism evidence="4 5">
    <name type="scientific">Rathayibacter iranicus NCPPB 2253 = VKM Ac-1602</name>
    <dbReference type="NCBI Taxonomy" id="1328868"/>
    <lineage>
        <taxon>Bacteria</taxon>
        <taxon>Bacillati</taxon>
        <taxon>Actinomycetota</taxon>
        <taxon>Actinomycetes</taxon>
        <taxon>Micrococcales</taxon>
        <taxon>Microbacteriaceae</taxon>
        <taxon>Rathayibacter</taxon>
    </lineage>
</organism>
<evidence type="ECO:0000259" key="3">
    <source>
        <dbReference type="Pfam" id="PF13472"/>
    </source>
</evidence>